<dbReference type="GO" id="GO:0046872">
    <property type="term" value="F:metal ion binding"/>
    <property type="evidence" value="ECO:0007669"/>
    <property type="project" value="UniProtKB-KW"/>
</dbReference>
<proteinExistence type="inferred from homology"/>
<comment type="cofactor">
    <cofactor evidence="5">
        <name>Mg(2+)</name>
        <dbReference type="ChEBI" id="CHEBI:18420"/>
    </cofactor>
</comment>
<dbReference type="Gene3D" id="3.40.50.10420">
    <property type="entry name" value="NagB/RpiA/CoA transferase-like"/>
    <property type="match status" value="1"/>
</dbReference>
<dbReference type="EC" id="6.3.3.2" evidence="5"/>
<dbReference type="AlphaFoldDB" id="A0A1C0ADW6"/>
<evidence type="ECO:0000256" key="4">
    <source>
        <dbReference type="PIRSR" id="PIRSR006806-1"/>
    </source>
</evidence>
<dbReference type="STRING" id="1871336.BBG48_06325"/>
<keyword evidence="5" id="KW-0460">Magnesium</keyword>
<keyword evidence="6" id="KW-0436">Ligase</keyword>
<keyword evidence="8" id="KW-1185">Reference proteome</keyword>
<evidence type="ECO:0000256" key="5">
    <source>
        <dbReference type="RuleBase" id="RU361279"/>
    </source>
</evidence>
<dbReference type="PIRSF" id="PIRSF006806">
    <property type="entry name" value="FTHF_cligase"/>
    <property type="match status" value="1"/>
</dbReference>
<dbReference type="OrthoDB" id="9801938at2"/>
<dbReference type="InterPro" id="IPR024185">
    <property type="entry name" value="FTHF_cligase-like_sf"/>
</dbReference>
<name>A0A1C0ADW6_9FIRM</name>
<dbReference type="InterPro" id="IPR002698">
    <property type="entry name" value="FTHF_cligase"/>
</dbReference>
<organism evidence="6 8">
    <name type="scientific">Criibacterium bergeronii</name>
    <dbReference type="NCBI Taxonomy" id="1871336"/>
    <lineage>
        <taxon>Bacteria</taxon>
        <taxon>Bacillati</taxon>
        <taxon>Bacillota</taxon>
        <taxon>Clostridia</taxon>
        <taxon>Peptostreptococcales</taxon>
        <taxon>Filifactoraceae</taxon>
        <taxon>Criibacterium</taxon>
    </lineage>
</organism>
<dbReference type="Proteomes" id="UP000093352">
    <property type="component" value="Unassembled WGS sequence"/>
</dbReference>
<evidence type="ECO:0000256" key="3">
    <source>
        <dbReference type="ARBA" id="ARBA00022840"/>
    </source>
</evidence>
<dbReference type="GO" id="GO:0030272">
    <property type="term" value="F:5-formyltetrahydrofolate cyclo-ligase activity"/>
    <property type="evidence" value="ECO:0007669"/>
    <property type="project" value="UniProtKB-EC"/>
</dbReference>
<keyword evidence="5" id="KW-0479">Metal-binding</keyword>
<reference evidence="6" key="2">
    <citation type="submission" date="2018-07" db="EMBL/GenBank/DDBJ databases">
        <authorList>
            <person name="Quirk P.G."/>
            <person name="Krulwich T.A."/>
        </authorList>
    </citation>
    <scope>NUCLEOTIDE SEQUENCE</scope>
    <source>
        <strain evidence="6">CCRI-22567</strain>
    </source>
</reference>
<keyword evidence="3 4" id="KW-0067">ATP-binding</keyword>
<evidence type="ECO:0000313" key="6">
    <source>
        <dbReference type="EMBL" id="RDY21468.1"/>
    </source>
</evidence>
<sequence>MTKKELRKQMLSIRDNLTQEEIDKKSEIIIKKLENEEVFKKADTIMLFASFGSEVNTHNLIKKCIDMGLVVCLPYVENAKESIMKATAIKSFDNLEHGYKGILEVKKELIEEIDPAKIDLIVTPCVCFDLQKYRVGYGKGFYDRFFGKTKAYKIGICFDECIVEKIDTNEYDLPVDIVITDKRKLV</sequence>
<dbReference type="NCBIfam" id="TIGR02727">
    <property type="entry name" value="MTHFS_bact"/>
    <property type="match status" value="1"/>
</dbReference>
<evidence type="ECO:0000313" key="8">
    <source>
        <dbReference type="Proteomes" id="UP000093352"/>
    </source>
</evidence>
<accession>A0A1C0ADW6</accession>
<feature type="binding site" evidence="4">
    <location>
        <position position="54"/>
    </location>
    <ligand>
        <name>substrate</name>
    </ligand>
</feature>
<dbReference type="Pfam" id="PF01812">
    <property type="entry name" value="5-FTHF_cyc-lig"/>
    <property type="match status" value="1"/>
</dbReference>
<evidence type="ECO:0000313" key="9">
    <source>
        <dbReference type="Proteomes" id="UP000319424"/>
    </source>
</evidence>
<dbReference type="PANTHER" id="PTHR23407:SF1">
    <property type="entry name" value="5-FORMYLTETRAHYDROFOLATE CYCLO-LIGASE"/>
    <property type="match status" value="1"/>
</dbReference>
<protein>
    <recommendedName>
        <fullName evidence="5">5-formyltetrahydrofolate cyclo-ligase</fullName>
        <ecNumber evidence="5">6.3.3.2</ecNumber>
    </recommendedName>
</protein>
<dbReference type="EMBL" id="VJXW01000003">
    <property type="protein sequence ID" value="TRW28009.1"/>
    <property type="molecule type" value="Genomic_DNA"/>
</dbReference>
<dbReference type="GO" id="GO:0035999">
    <property type="term" value="P:tetrahydrofolate interconversion"/>
    <property type="evidence" value="ECO:0007669"/>
    <property type="project" value="TreeGrafter"/>
</dbReference>
<reference evidence="6 8" key="1">
    <citation type="journal article" date="2016" name="Genome Announc.">
        <title>Draft Genome Sequence of Criibacterium bergeronii gen. nov., sp. nov., Strain CCRI-22567T, Isolated from a Vaginal Sample from a Woman with Bacterial Vaginosis.</title>
        <authorList>
            <person name="Maheux A.F."/>
            <person name="Berube E."/>
            <person name="Boudreau D.K."/>
            <person name="Raymond F."/>
            <person name="Corbeil J."/>
            <person name="Roy P.H."/>
            <person name="Boissinot M."/>
            <person name="Omar R.F."/>
        </authorList>
    </citation>
    <scope>NUCLEOTIDE SEQUENCE [LARGE SCALE GENOMIC DNA]</scope>
    <source>
        <strain evidence="6 8">CCRI-22567</strain>
    </source>
</reference>
<feature type="binding site" evidence="4">
    <location>
        <begin position="134"/>
        <end position="142"/>
    </location>
    <ligand>
        <name>ATP</name>
        <dbReference type="ChEBI" id="CHEBI:30616"/>
    </ligand>
</feature>
<dbReference type="Proteomes" id="UP000319424">
    <property type="component" value="Unassembled WGS sequence"/>
</dbReference>
<dbReference type="EMBL" id="MBEW02000007">
    <property type="protein sequence ID" value="RDY21468.1"/>
    <property type="molecule type" value="Genomic_DNA"/>
</dbReference>
<dbReference type="PANTHER" id="PTHR23407">
    <property type="entry name" value="ATPASE INHIBITOR/5-FORMYLTETRAHYDROFOLATE CYCLO-LIGASE"/>
    <property type="match status" value="1"/>
</dbReference>
<dbReference type="GO" id="GO:0009396">
    <property type="term" value="P:folic acid-containing compound biosynthetic process"/>
    <property type="evidence" value="ECO:0007669"/>
    <property type="project" value="TreeGrafter"/>
</dbReference>
<dbReference type="InterPro" id="IPR037171">
    <property type="entry name" value="NagB/RpiA_transferase-like"/>
</dbReference>
<feature type="binding site" evidence="4">
    <location>
        <begin position="3"/>
        <end position="7"/>
    </location>
    <ligand>
        <name>ATP</name>
        <dbReference type="ChEBI" id="CHEBI:30616"/>
    </ligand>
</feature>
<keyword evidence="2 4" id="KW-0547">Nucleotide-binding</keyword>
<comment type="catalytic activity">
    <reaction evidence="5">
        <text>(6S)-5-formyl-5,6,7,8-tetrahydrofolate + ATP = (6R)-5,10-methenyltetrahydrofolate + ADP + phosphate</text>
        <dbReference type="Rhea" id="RHEA:10488"/>
        <dbReference type="ChEBI" id="CHEBI:30616"/>
        <dbReference type="ChEBI" id="CHEBI:43474"/>
        <dbReference type="ChEBI" id="CHEBI:57455"/>
        <dbReference type="ChEBI" id="CHEBI:57457"/>
        <dbReference type="ChEBI" id="CHEBI:456216"/>
        <dbReference type="EC" id="6.3.3.2"/>
    </reaction>
</comment>
<dbReference type="SUPFAM" id="SSF100950">
    <property type="entry name" value="NagB/RpiA/CoA transferase-like"/>
    <property type="match status" value="1"/>
</dbReference>
<dbReference type="GO" id="GO:0005524">
    <property type="term" value="F:ATP binding"/>
    <property type="evidence" value="ECO:0007669"/>
    <property type="project" value="UniProtKB-KW"/>
</dbReference>
<reference evidence="7 9" key="3">
    <citation type="submission" date="2019-07" db="EMBL/GenBank/DDBJ databases">
        <title>Criibacterium bergeronii gen. nov., sp. nov. isolated from human clinical samples.</title>
        <authorList>
            <person name="Maheux A.F."/>
            <person name="Boudreau D.K."/>
            <person name="Berube E."/>
            <person name="Brodeur S."/>
            <person name="Bernard K.A."/>
            <person name="Abed J.Y."/>
            <person name="Ducrey E."/>
            <person name="Guay E.F."/>
            <person name="Raymond F."/>
            <person name="Corbeil J."/>
            <person name="Domingo M.-C."/>
            <person name="Roy P.H."/>
            <person name="Boissinot M."/>
            <person name="Tocheva E.I."/>
            <person name="Omar R.F."/>
        </authorList>
    </citation>
    <scope>NUCLEOTIDE SEQUENCE [LARGE SCALE GENOMIC DNA]</scope>
    <source>
        <strain evidence="7 9">CCRI-24246</strain>
    </source>
</reference>
<evidence type="ECO:0000313" key="7">
    <source>
        <dbReference type="EMBL" id="TRW28009.1"/>
    </source>
</evidence>
<comment type="caution">
    <text evidence="6">The sequence shown here is derived from an EMBL/GenBank/DDBJ whole genome shotgun (WGS) entry which is preliminary data.</text>
</comment>
<gene>
    <name evidence="6" type="ORF">BBG48_004945</name>
    <name evidence="7" type="ORF">FL857_03175</name>
</gene>
<evidence type="ECO:0000256" key="1">
    <source>
        <dbReference type="ARBA" id="ARBA00010638"/>
    </source>
</evidence>
<evidence type="ECO:0000256" key="2">
    <source>
        <dbReference type="ARBA" id="ARBA00022741"/>
    </source>
</evidence>
<dbReference type="RefSeq" id="WP_068913547.1">
    <property type="nucleotide sequence ID" value="NZ_MBEW02000007.1"/>
</dbReference>
<comment type="similarity">
    <text evidence="1 5">Belongs to the 5-formyltetrahydrofolate cyclo-ligase family.</text>
</comment>